<reference evidence="2" key="1">
    <citation type="submission" date="2021-01" db="EMBL/GenBank/DDBJ databases">
        <title>Characterization of Corynebacterium spp. from penguins.</title>
        <authorList>
            <person name="Svec P."/>
        </authorList>
    </citation>
    <scope>NUCLEOTIDE SEQUENCE</scope>
    <source>
        <strain evidence="2">CCM 8835</strain>
    </source>
</reference>
<protein>
    <submittedName>
        <fullName evidence="2">Uncharacterized protein</fullName>
    </submittedName>
</protein>
<keyword evidence="3" id="KW-1185">Reference proteome</keyword>
<evidence type="ECO:0000313" key="3">
    <source>
        <dbReference type="Proteomes" id="UP000650005"/>
    </source>
</evidence>
<feature type="compositionally biased region" description="Polar residues" evidence="1">
    <location>
        <begin position="1"/>
        <end position="11"/>
    </location>
</feature>
<evidence type="ECO:0000256" key="1">
    <source>
        <dbReference type="SAM" id="MobiDB-lite"/>
    </source>
</evidence>
<comment type="caution">
    <text evidence="2">The sequence shown here is derived from an EMBL/GenBank/DDBJ whole genome shotgun (WGS) entry which is preliminary data.</text>
</comment>
<accession>A0ABS1FLN5</accession>
<organism evidence="2 3">
    <name type="scientific">Corynebacterium antarcticum</name>
    <dbReference type="NCBI Taxonomy" id="2800405"/>
    <lineage>
        <taxon>Bacteria</taxon>
        <taxon>Bacillati</taxon>
        <taxon>Actinomycetota</taxon>
        <taxon>Actinomycetes</taxon>
        <taxon>Mycobacteriales</taxon>
        <taxon>Corynebacteriaceae</taxon>
        <taxon>Corynebacterium</taxon>
    </lineage>
</organism>
<feature type="compositionally biased region" description="Basic and acidic residues" evidence="1">
    <location>
        <begin position="46"/>
        <end position="55"/>
    </location>
</feature>
<name>A0ABS1FLN5_9CORY</name>
<dbReference type="RefSeq" id="WP_248113576.1">
    <property type="nucleotide sequence ID" value="NZ_JALNJF010000003.1"/>
</dbReference>
<proteinExistence type="predicted"/>
<gene>
    <name evidence="2" type="ORF">JIM95_07140</name>
</gene>
<dbReference type="EMBL" id="JAENIP010000013">
    <property type="protein sequence ID" value="MBK1844354.1"/>
    <property type="molecule type" value="Genomic_DNA"/>
</dbReference>
<sequence>MSMPESDSSGMATLLSPRGRSGEIAIVDPSPDGLDGISDQIGYSQHVKDTRFPYN</sequence>
<feature type="region of interest" description="Disordered" evidence="1">
    <location>
        <begin position="1"/>
        <end position="55"/>
    </location>
</feature>
<evidence type="ECO:0000313" key="2">
    <source>
        <dbReference type="EMBL" id="MBK1844354.1"/>
    </source>
</evidence>
<dbReference type="Proteomes" id="UP000650005">
    <property type="component" value="Unassembled WGS sequence"/>
</dbReference>